<sequence>MSTYYNYFGVAMATSAAPRAWIHTTAYGQTLTAVAGTPTQLSDSYGGGTLIGGTADCSFYVSDSAEQISVASSTVVDTVYSWRSYALPLNVNNLTLEQAGSTGTANSASDLMIALATDDILVAGSGADVMVDNGAGGDFFQFGGTATQDVIYGFQAGGAAPDVIQLTSAPFTSFADVQAHLTQLGADTLLTLSATQQVLIHNTTATSLTAANFALGVSLVGATPSFDEEFNSLSLYSPSTGSGIWKTNFNSGSQSGVNSWTSRTLQPNAEQEIYVDPSWGGSGTTPLGLNPFSINNGVLTITASVTPAADLSLVHNYPYISGLLTTQKSFAQTYGYFEIRAQLPAGQGVWPAFWLLPADNTYPPELDVMEQIGGATIYETAHYLNSSGTTVAAEFTSYLPSDTTGFHTYGVLWTPTVLAWYTDGLEVATTPTPSTMNKPMFMLVNLAIGGTWPGSPPASFTSAQYQIDYVKAYSLSSLNLGGGAAPSVVQTPGAPVAAPDAYGVLAGAGLTVGATHGVLVNDTDPNGLTLTAALAQNGGPQHGSLTLNADGSFSYTPTLGYAGSDSFTYIASAIGASSAPVTVTLTVVAQSPQTHGATYGDNAGQGLTVTASQGVLVGASDPNGLTLTAALAQNGGPQHGSLTLNPDGSFSYTPNLGYAGTDSFTYVASDSLTSGTPTTVSLNVTARAPTAQAATFADSAGQTLLVTAAQGVLVGAADPNGLTLTAALAQNGGPQHGSLTLNPDGSFSYTPTLGFAGTDSFTYVASDSLASGAPITVTLNVAARAPTTQAATFADSAGQTLTVTASQGVLVGAADPNGLTLTAALAQNGGPQHGTLTLNADGSFNYTPTLGFAGTDSFTYVASDSLASGAPTTVTLNVAARAPTTQAATFGDNAGQSLTVAAAQGVLVGAADANGLTLTAALAQNGGPQHGSLTLNPDGSFSYTPNLGFAGTDSFTYVASDSLASGAPTTVTLNVAARAPTTQAATFADNAGQSLSIATGQGVLIGATDPNGLTLTAALAQNGGPQHGSLTLNADGSFSYTPTLGYAGTDSFTYIASDSLASGTPTTVTLNVAAQAPTTQATAFADNAGQTLLVTAAQGVLVGAADPNGLTLTAALAQNGGPQHGSLTLNPDGSFSYTPTLGFAGTDSFTYVASDSLASGAPTTVTLNVAARAPTTQAATFADNAGQSLSIATGQGVLIGATDPNGLTLTAALAQNGGPQHGSLTLNPDGSFSYTPNLGYVGADSFTYIASDSLASGAPTTVTLNVAARAPTTQAATFADNAGQSLSIATGQGVLIGATDPNGLTLTAALAQNGGPQHGSLTLNPDGSFSYTPNLGYAGTDSFTYVASDSLASGAPTTVTLNVAARAPTTQAATFADNAGQSLSIATGQGVLIGATDPNGLTLTAALAQNGGPQHGSLTLNADGSFSYTPTLGYAGTDSFTYIASDSLASGTPTTVTLNVAAQAPTTQATAFADNAGQTLLVTAAQGVLVGAADPNGLTLTAALAQNGGPQHGSLTLNPDGSFSYTPTLGFAGTDSFTYVASDSLASGAPTTVTLNVAARAPTTQAATFADNAGQSLSIATGQGVLIGATDPNGLTLTAALAQNGGPQHGSLTLNADGSFSYTPTLGYVGADSFTYIASDSLASGTPTTVTLNVTARAPTAQAATFADSAGQTLTVTASQGVLVGAADPNGLTLTAALAQNGGPQHGSLTLNPDGSFSYAPALGFAGTDSFTYVASDSLSTSAPTTVTLTVTARPPATQTASFADNAGQSLWVAAAQGVLVGASDPNGLTLTAALSQNGGPQHGRLTLNPDGSFSYTPTLGYAGTDSFTYVASDSLSTSAPTTVTLTIVARAPTAQSANFADNAGHVLSVAAAQGILVGASDPNGLTLTAALAQNGGPKHGSLTLNADGSFSYAPTLGYAGTDSFTYIASDSLSASAPTTVTLTIAARTPNTQAAGYSISGDVANTFTAIGGVLSVDTDNNGLPLTAALATNGGPKHGALTLNPDGSFTYTPTLGYVGTDSFSYIASDSLSSSAATTVTLTVNPQHIIGGTGNDTYKVYNTADTITVAAGTPNESVIAYCTYVLPANIQHLTISGSGFTGTGNAINDTLTSTGGANTLVAGTGVDTFNVNNVGDKVVNNTSQTADVIFSSVSYAVPNGVKALELTTPGTTATANVAGGDTLTSVNGGDTLVGSAKGSDVFVVYHTNDVIRVASGTPNDTVQAWSSFTLPAYVAKLVGEGTSAITLVGNSMTDTITPNTGADTLTAGSGAATFVISTADKLETITNFNNHDQIDITAFQNAGLTPSFTDHGTYSTVTFSDGDVIWLTGVHASSLSVHGHYII</sequence>
<dbReference type="NCBIfam" id="NF012211">
    <property type="entry name" value="tand_rpt_95"/>
    <property type="match status" value="16"/>
</dbReference>
<dbReference type="EMBL" id="CP073078">
    <property type="protein sequence ID" value="QUD87523.1"/>
    <property type="molecule type" value="Genomic_DNA"/>
</dbReference>
<evidence type="ECO:0000256" key="1">
    <source>
        <dbReference type="ARBA" id="ARBA00006865"/>
    </source>
</evidence>
<comment type="similarity">
    <text evidence="1">Belongs to the glycosyl hydrolase 16 family.</text>
</comment>
<dbReference type="PROSITE" id="PS51762">
    <property type="entry name" value="GH16_2"/>
    <property type="match status" value="1"/>
</dbReference>
<dbReference type="GO" id="GO:0004553">
    <property type="term" value="F:hydrolase activity, hydrolyzing O-glycosyl compounds"/>
    <property type="evidence" value="ECO:0007669"/>
    <property type="project" value="InterPro"/>
</dbReference>
<protein>
    <submittedName>
        <fullName evidence="3">Tandem-95 repeat protein</fullName>
    </submittedName>
</protein>
<dbReference type="Gene3D" id="2.60.120.200">
    <property type="match status" value="1"/>
</dbReference>
<dbReference type="SUPFAM" id="SSF49899">
    <property type="entry name" value="Concanavalin A-like lectins/glucanases"/>
    <property type="match status" value="1"/>
</dbReference>
<evidence type="ECO:0000313" key="3">
    <source>
        <dbReference type="EMBL" id="QUD87523.1"/>
    </source>
</evidence>
<dbReference type="InterPro" id="IPR000757">
    <property type="entry name" value="Beta-glucanase-like"/>
</dbReference>
<evidence type="ECO:0000259" key="2">
    <source>
        <dbReference type="PROSITE" id="PS51762"/>
    </source>
</evidence>
<dbReference type="Pfam" id="PF17963">
    <property type="entry name" value="Big_9"/>
    <property type="match status" value="16"/>
</dbReference>
<dbReference type="Gene3D" id="2.60.40.2810">
    <property type="match status" value="1"/>
</dbReference>
<reference evidence="3" key="1">
    <citation type="submission" date="2021-04" db="EMBL/GenBank/DDBJ databases">
        <title>The complete genome sequence of Caulobacter sp. S6.</title>
        <authorList>
            <person name="Tang Y."/>
            <person name="Ouyang W."/>
            <person name="Liu Q."/>
            <person name="Huang B."/>
            <person name="Guo Z."/>
            <person name="Lei P."/>
        </authorList>
    </citation>
    <scope>NUCLEOTIDE SEQUENCE</scope>
    <source>
        <strain evidence="3">S6</strain>
    </source>
</reference>
<evidence type="ECO:0000313" key="4">
    <source>
        <dbReference type="Proteomes" id="UP000676409"/>
    </source>
</evidence>
<dbReference type="SUPFAM" id="SSF51120">
    <property type="entry name" value="beta-Roll"/>
    <property type="match status" value="2"/>
</dbReference>
<accession>A0A975FXY5</accession>
<dbReference type="InterPro" id="IPR050546">
    <property type="entry name" value="Glycosyl_Hydrlase_16"/>
</dbReference>
<dbReference type="KEGG" id="caul:KCG34_21105"/>
<organism evidence="3 4">
    <name type="scientific">Phenylobacterium montanum</name>
    <dbReference type="NCBI Taxonomy" id="2823693"/>
    <lineage>
        <taxon>Bacteria</taxon>
        <taxon>Pseudomonadati</taxon>
        <taxon>Pseudomonadota</taxon>
        <taxon>Alphaproteobacteria</taxon>
        <taxon>Caulobacterales</taxon>
        <taxon>Caulobacteraceae</taxon>
        <taxon>Phenylobacterium</taxon>
    </lineage>
</organism>
<proteinExistence type="inferred from homology"/>
<dbReference type="InterPro" id="IPR013320">
    <property type="entry name" value="ConA-like_dom_sf"/>
</dbReference>
<dbReference type="Gene3D" id="2.150.10.10">
    <property type="entry name" value="Serralysin-like metalloprotease, C-terminal"/>
    <property type="match status" value="2"/>
</dbReference>
<dbReference type="Pfam" id="PF00722">
    <property type="entry name" value="Glyco_hydro_16"/>
    <property type="match status" value="1"/>
</dbReference>
<dbReference type="PANTHER" id="PTHR10963:SF55">
    <property type="entry name" value="GLYCOSIDE HYDROLASE FAMILY 16 PROTEIN"/>
    <property type="match status" value="1"/>
</dbReference>
<name>A0A975FXY5_9CAUL</name>
<keyword evidence="4" id="KW-1185">Reference proteome</keyword>
<dbReference type="CDD" id="cd08023">
    <property type="entry name" value="GH16_laminarinase_like"/>
    <property type="match status" value="1"/>
</dbReference>
<dbReference type="PANTHER" id="PTHR10963">
    <property type="entry name" value="GLYCOSYL HYDROLASE-RELATED"/>
    <property type="match status" value="1"/>
</dbReference>
<dbReference type="GO" id="GO:0005975">
    <property type="term" value="P:carbohydrate metabolic process"/>
    <property type="evidence" value="ECO:0007669"/>
    <property type="project" value="InterPro"/>
</dbReference>
<feature type="domain" description="GH16" evidence="2">
    <location>
        <begin position="243"/>
        <end position="478"/>
    </location>
</feature>
<dbReference type="Gene3D" id="2.60.40.3440">
    <property type="match status" value="15"/>
</dbReference>
<gene>
    <name evidence="3" type="ORF">KCG34_21105</name>
</gene>
<dbReference type="RefSeq" id="WP_211937575.1">
    <property type="nucleotide sequence ID" value="NZ_CP073078.1"/>
</dbReference>
<dbReference type="Proteomes" id="UP000676409">
    <property type="component" value="Chromosome"/>
</dbReference>
<dbReference type="InterPro" id="IPR011049">
    <property type="entry name" value="Serralysin-like_metalloprot_C"/>
</dbReference>